<comment type="subcellular location">
    <subcellularLocation>
        <location evidence="1">Membrane</location>
        <topology evidence="1">Multi-pass membrane protein</topology>
    </subcellularLocation>
</comment>
<protein>
    <recommendedName>
        <fullName evidence="8">TMC domain-containing protein</fullName>
    </recommendedName>
</protein>
<dbReference type="InterPro" id="IPR038900">
    <property type="entry name" value="TMC"/>
</dbReference>
<dbReference type="FunCoup" id="A0A7M7HAS1">
    <property type="interactions" value="14"/>
</dbReference>
<evidence type="ECO:0000256" key="7">
    <source>
        <dbReference type="SAM" id="Phobius"/>
    </source>
</evidence>
<evidence type="ECO:0000256" key="2">
    <source>
        <dbReference type="ARBA" id="ARBA00006510"/>
    </source>
</evidence>
<dbReference type="KEGG" id="nvi:100678832"/>
<name>A0A7M7HAS1_NASVI</name>
<evidence type="ECO:0000259" key="8">
    <source>
        <dbReference type="Pfam" id="PF07810"/>
    </source>
</evidence>
<dbReference type="Proteomes" id="UP000002358">
    <property type="component" value="Chromosome 1"/>
</dbReference>
<evidence type="ECO:0000313" key="9">
    <source>
        <dbReference type="EnsemblMetazoa" id="XP_008216797"/>
    </source>
</evidence>
<feature type="compositionally biased region" description="Polar residues" evidence="6">
    <location>
        <begin position="1"/>
        <end position="55"/>
    </location>
</feature>
<dbReference type="EnsemblMetazoa" id="XM_008218575">
    <property type="protein sequence ID" value="XP_008216797"/>
    <property type="gene ID" value="LOC100678832"/>
</dbReference>
<feature type="compositionally biased region" description="Polar residues" evidence="6">
    <location>
        <begin position="64"/>
        <end position="76"/>
    </location>
</feature>
<comment type="similarity">
    <text evidence="2">Belongs to the TMC family.</text>
</comment>
<dbReference type="GO" id="GO:0008381">
    <property type="term" value="F:mechanosensitive monoatomic ion channel activity"/>
    <property type="evidence" value="ECO:0007669"/>
    <property type="project" value="TreeGrafter"/>
</dbReference>
<feature type="region of interest" description="Disordered" evidence="6">
    <location>
        <begin position="1171"/>
        <end position="1286"/>
    </location>
</feature>
<evidence type="ECO:0000256" key="5">
    <source>
        <dbReference type="ARBA" id="ARBA00023136"/>
    </source>
</evidence>
<keyword evidence="3 7" id="KW-0812">Transmembrane</keyword>
<feature type="compositionally biased region" description="Polar residues" evidence="6">
    <location>
        <begin position="136"/>
        <end position="146"/>
    </location>
</feature>
<feature type="transmembrane region" description="Helical" evidence="7">
    <location>
        <begin position="500"/>
        <end position="518"/>
    </location>
</feature>
<dbReference type="RefSeq" id="XP_008216797.2">
    <property type="nucleotide sequence ID" value="XM_008218575.4"/>
</dbReference>
<feature type="transmembrane region" description="Helical" evidence="7">
    <location>
        <begin position="1001"/>
        <end position="1024"/>
    </location>
</feature>
<feature type="compositionally biased region" description="Basic residues" evidence="6">
    <location>
        <begin position="169"/>
        <end position="181"/>
    </location>
</feature>
<feature type="transmembrane region" description="Helical" evidence="7">
    <location>
        <begin position="408"/>
        <end position="426"/>
    </location>
</feature>
<dbReference type="OrthoDB" id="5831905at2759"/>
<evidence type="ECO:0000256" key="4">
    <source>
        <dbReference type="ARBA" id="ARBA00022989"/>
    </source>
</evidence>
<dbReference type="PANTHER" id="PTHR23302:SF40">
    <property type="entry name" value="TRANSMEMBRANE CHANNEL-LIKE PROTEIN"/>
    <property type="match status" value="1"/>
</dbReference>
<feature type="compositionally biased region" description="Polar residues" evidence="6">
    <location>
        <begin position="198"/>
        <end position="207"/>
    </location>
</feature>
<accession>A0A7M7HAS1</accession>
<feature type="region of interest" description="Disordered" evidence="6">
    <location>
        <begin position="136"/>
        <end position="207"/>
    </location>
</feature>
<feature type="transmembrane region" description="Helical" evidence="7">
    <location>
        <begin position="327"/>
        <end position="345"/>
    </location>
</feature>
<dbReference type="PANTHER" id="PTHR23302">
    <property type="entry name" value="TRANSMEMBRANE CHANNEL-RELATED"/>
    <property type="match status" value="1"/>
</dbReference>
<feature type="region of interest" description="Disordered" evidence="6">
    <location>
        <begin position="1"/>
        <end position="124"/>
    </location>
</feature>
<dbReference type="GeneID" id="100678832"/>
<evidence type="ECO:0000256" key="6">
    <source>
        <dbReference type="SAM" id="MobiDB-lite"/>
    </source>
</evidence>
<feature type="transmembrane region" description="Helical" evidence="7">
    <location>
        <begin position="540"/>
        <end position="561"/>
    </location>
</feature>
<keyword evidence="4 7" id="KW-1133">Transmembrane helix</keyword>
<feature type="compositionally biased region" description="Acidic residues" evidence="6">
    <location>
        <begin position="147"/>
        <end position="157"/>
    </location>
</feature>
<feature type="transmembrane region" description="Helical" evidence="7">
    <location>
        <begin position="952"/>
        <end position="977"/>
    </location>
</feature>
<dbReference type="GO" id="GO:0005886">
    <property type="term" value="C:plasma membrane"/>
    <property type="evidence" value="ECO:0007669"/>
    <property type="project" value="InterPro"/>
</dbReference>
<evidence type="ECO:0000256" key="1">
    <source>
        <dbReference type="ARBA" id="ARBA00004141"/>
    </source>
</evidence>
<proteinExistence type="inferred from homology"/>
<dbReference type="SMR" id="A0A7M7HAS1"/>
<evidence type="ECO:0000313" key="10">
    <source>
        <dbReference type="Proteomes" id="UP000002358"/>
    </source>
</evidence>
<reference evidence="9" key="1">
    <citation type="submission" date="2021-01" db="UniProtKB">
        <authorList>
            <consortium name="EnsemblMetazoa"/>
        </authorList>
    </citation>
    <scope>IDENTIFICATION</scope>
</reference>
<keyword evidence="10" id="KW-1185">Reference proteome</keyword>
<sequence length="1286" mass="146323">MEESQNSSTESAQSPDGAQRPRQQPSDNSAPVSMRPRQQAQGILRSDTGSQSRANRNAIVVPQLTASQMEPSSPQPSVDRLSVTFAIAEPSNGDGQEPSTPASPPLPAATSSFDFNHHQHHHPRRRAFLLDTTAARSSADMQPTTLESEEVAEEDDYSASACAIIQRRNSSRRHSRRKRRPSSPFSPDAESALRRRSSVFTTSSGDTAISIDEGGEEQILDNLKLHKEVLHGVKQQPWPLRKKLKLVRQAKAYVRKHEGALQERLAQTRSTRDAIARASILLTKKWQYFKRELVNFKTVLVPWERRIKQIESQFGSAVASYFIFLRWLFWINLVISAALVTFVAIPEFLATLQNATIAGERKIMLPEEQLKSTHLLTLWEFEGYLKYSPFFYGWYANQHTYKAYKLPLAYFVVNLVVYTYSFVAILRKMAKNSRMSKLSEKEDECAFSWKLFTGWDFMIGNAETAHNRIGSIVLGLKEALLEESEKHRDERNWKIMSIRIFVNMLVMALLAVSAYAVVEVVERSEDIRAANSSWWRQNEITVVMTLITYSFPILFEVLGIIESYHPRKQLRLQLGRIMVLNLLNMYSLIYALFKKINSSDEKLQSLKPNDSITLENCFNRLVPCKSNILHAASSIATMSLVLSSNFSSNSNKTSNSLWPNTLDSNQATNYTLPIDNTLNTSQEILTLHEFDANSILSDWTTEEVIFESNVTLFSDPANFSLPSIDSATEIWDSLDNFTHNGLKVRNYLRDMDENPIEMDENAINPDENTINIDENLINIDDNYPHVNYNDYGFLDVDNKTENFFPGLSTENAIQTTTQKVVSNNKADYPAVSTTANSCGDVDRVIRCYERICTYKTFTSDNFSVSMTSLDIKTRRLLRGLCWETMFGQEIAKLTMMDLVLTIFSTMGMDFFRALFVRYMNSCWCWDLEKQFPQYGDFKIAENILHLVNNQGMVWMGIFFSPGLIVLNVIKLVILMYLRSWTVLTCNVPHEIVFKASRSNNFYLALLLTMLFLCVLPVGYAIVWVEPSWHCGPFSGYKRIYYLATSSLRNALPTYIHEYKVLDYIASPGIVIPLIVLMALIIYYMVSLTNSLRESNNDLKIQLRQERTEERRKMFKIAEKRLESHDTPFTRWKKILPATKSIDLPSIVKLSQADQIAEAAAAIAETAIIQEREQKRSGGSDNGELTEGEQESLPNDQIPETTRKESNDSPKLQKATASYRKNGWRASRTKESPPESGESSEGAIVLIPRIRISIEEPSSEVATRQTSASSDPTHTRRKSTNSDYHSQ</sequence>
<organism evidence="9 10">
    <name type="scientific">Nasonia vitripennis</name>
    <name type="common">Parasitic wasp</name>
    <dbReference type="NCBI Taxonomy" id="7425"/>
    <lineage>
        <taxon>Eukaryota</taxon>
        <taxon>Metazoa</taxon>
        <taxon>Ecdysozoa</taxon>
        <taxon>Arthropoda</taxon>
        <taxon>Hexapoda</taxon>
        <taxon>Insecta</taxon>
        <taxon>Pterygota</taxon>
        <taxon>Neoptera</taxon>
        <taxon>Endopterygota</taxon>
        <taxon>Hymenoptera</taxon>
        <taxon>Apocrita</taxon>
        <taxon>Proctotrupomorpha</taxon>
        <taxon>Chalcidoidea</taxon>
        <taxon>Pteromalidae</taxon>
        <taxon>Pteromalinae</taxon>
        <taxon>Nasonia</taxon>
    </lineage>
</organism>
<dbReference type="InterPro" id="IPR012496">
    <property type="entry name" value="TMC_dom"/>
</dbReference>
<evidence type="ECO:0000256" key="3">
    <source>
        <dbReference type="ARBA" id="ARBA00022692"/>
    </source>
</evidence>
<feature type="transmembrane region" description="Helical" evidence="7">
    <location>
        <begin position="1063"/>
        <end position="1085"/>
    </location>
</feature>
<feature type="domain" description="TMC" evidence="8">
    <location>
        <begin position="881"/>
        <end position="996"/>
    </location>
</feature>
<feature type="compositionally biased region" description="Polar residues" evidence="6">
    <location>
        <begin position="1259"/>
        <end position="1271"/>
    </location>
</feature>
<keyword evidence="5 7" id="KW-0472">Membrane</keyword>
<dbReference type="Pfam" id="PF07810">
    <property type="entry name" value="TMC"/>
    <property type="match status" value="1"/>
</dbReference>
<feature type="transmembrane region" description="Helical" evidence="7">
    <location>
        <begin position="573"/>
        <end position="593"/>
    </location>
</feature>
<dbReference type="InParanoid" id="A0A7M7HAS1"/>